<evidence type="ECO:0000313" key="1">
    <source>
        <dbReference type="EMBL" id="RDV11464.1"/>
    </source>
</evidence>
<dbReference type="AlphaFoldDB" id="A0A3D8L207"/>
<organism evidence="1 2">
    <name type="scientific">Pontibacter diazotrophicus</name>
    <dbReference type="NCBI Taxonomy" id="1400979"/>
    <lineage>
        <taxon>Bacteria</taxon>
        <taxon>Pseudomonadati</taxon>
        <taxon>Bacteroidota</taxon>
        <taxon>Cytophagia</taxon>
        <taxon>Cytophagales</taxon>
        <taxon>Hymenobacteraceae</taxon>
        <taxon>Pontibacter</taxon>
    </lineage>
</organism>
<comment type="caution">
    <text evidence="1">The sequence shown here is derived from an EMBL/GenBank/DDBJ whole genome shotgun (WGS) entry which is preliminary data.</text>
</comment>
<keyword evidence="2" id="KW-1185">Reference proteome</keyword>
<reference evidence="2" key="1">
    <citation type="submission" date="2018-08" db="EMBL/GenBank/DDBJ databases">
        <authorList>
            <person name="Liu Z.-W."/>
            <person name="Du Z.-J."/>
        </authorList>
    </citation>
    <scope>NUCLEOTIDE SEQUENCE [LARGE SCALE GENOMIC DNA]</scope>
    <source>
        <strain evidence="2">H4X</strain>
    </source>
</reference>
<gene>
    <name evidence="1" type="ORF">DXT99_24705</name>
</gene>
<protein>
    <submittedName>
        <fullName evidence="1">Uncharacterized protein</fullName>
    </submittedName>
</protein>
<proteinExistence type="predicted"/>
<sequence length="68" mass="7754">MWQAVTLFERAFVKCYNNLVSGLLFEVGAAKAKPCRQINLIFQSFILGVKVQEIRYSFTRTKHATGDV</sequence>
<name>A0A3D8L207_9BACT</name>
<dbReference type="Proteomes" id="UP000256708">
    <property type="component" value="Unassembled WGS sequence"/>
</dbReference>
<evidence type="ECO:0000313" key="2">
    <source>
        <dbReference type="Proteomes" id="UP000256708"/>
    </source>
</evidence>
<dbReference type="EMBL" id="QRGR01000042">
    <property type="protein sequence ID" value="RDV11464.1"/>
    <property type="molecule type" value="Genomic_DNA"/>
</dbReference>
<accession>A0A3D8L207</accession>